<protein>
    <submittedName>
        <fullName evidence="5">FimV N-terminal domain-containing protein</fullName>
    </submittedName>
</protein>
<dbReference type="InterPro" id="IPR057840">
    <property type="entry name" value="FimV_N"/>
</dbReference>
<dbReference type="NCBIfam" id="TIGR03505">
    <property type="entry name" value="FimV_core"/>
    <property type="match status" value="1"/>
</dbReference>
<dbReference type="InterPro" id="IPR036779">
    <property type="entry name" value="LysM_dom_sf"/>
</dbReference>
<feature type="non-terminal residue" evidence="5">
    <location>
        <position position="954"/>
    </location>
</feature>
<dbReference type="Gene3D" id="3.10.350.10">
    <property type="entry name" value="LysM domain"/>
    <property type="match status" value="1"/>
</dbReference>
<keyword evidence="3" id="KW-0732">Signal</keyword>
<evidence type="ECO:0000313" key="5">
    <source>
        <dbReference type="EMBL" id="CAA6824633.1"/>
    </source>
</evidence>
<dbReference type="CDD" id="cd00118">
    <property type="entry name" value="LysM"/>
    <property type="match status" value="1"/>
</dbReference>
<feature type="chain" id="PRO_5027910000" evidence="3">
    <location>
        <begin position="22"/>
        <end position="954"/>
    </location>
</feature>
<feature type="region of interest" description="Disordered" evidence="1">
    <location>
        <begin position="141"/>
        <end position="238"/>
    </location>
</feature>
<feature type="region of interest" description="Disordered" evidence="1">
    <location>
        <begin position="435"/>
        <end position="554"/>
    </location>
</feature>
<dbReference type="AlphaFoldDB" id="A0A6S6U782"/>
<dbReference type="Pfam" id="PF25800">
    <property type="entry name" value="FimV_N"/>
    <property type="match status" value="1"/>
</dbReference>
<feature type="compositionally biased region" description="Low complexity" evidence="1">
    <location>
        <begin position="479"/>
        <end position="488"/>
    </location>
</feature>
<dbReference type="SUPFAM" id="SSF48452">
    <property type="entry name" value="TPR-like"/>
    <property type="match status" value="1"/>
</dbReference>
<feature type="compositionally biased region" description="Polar residues" evidence="1">
    <location>
        <begin position="319"/>
        <end position="348"/>
    </location>
</feature>
<feature type="region of interest" description="Disordered" evidence="1">
    <location>
        <begin position="319"/>
        <end position="353"/>
    </location>
</feature>
<sequence length="954" mass="102815">MKKQALSLAVLVAGSFPVASNALSLGDIRSNSSLNQPLRAKIELLSTSAQEAQQLQVRLAPNNVFSRVGVDRPAFLDSLRFRSATENGKPVILITSDAPIAEPFVNFLLEVSWPQGQLLKEYTVMLDPPVLMQPGTALAGEEAAVRAEPRSTGVVSRPPAPSASPTQIAAAQQQQEQRQRAAQQAQQQQRAARQEQAQQRQRAQQQQQAAQQRQNAQQQQRQAQPARNTSRTYRVRRGDTLFKVASRLRQPGINVDQMMMALYRANPGAFIGGNINGLKAGVVLRAPSAQAAKSSSRAQARRQVRQQYAQWTKFRSSLAKNTVPQQAVSKQPTKTASTQRPSPSTPAKQTDKARLEVLGKADKASTARGASAGSPDLAKIEKELALANESVIARQRENKELKSRITDLESMLRKKNRLIALRDDQLAQLQKKLAEGTTGTPVTNAQASQQNGTTTQPRQGVVPRTTGETNQATTGRDIQNQAANAAEAENNKIVRAQPPATDQLSAAEQRAKKLADDARQMAQDKLANKQPATDPVTDQTANNSPFADEQAGGPDLMSMLSSPMAWKIGAGALTSLLLLWLLSRLFGRRKAKGDRIPPVANEPGVFDDDGMDPDKTDANADQQYAGLEAELDKAEQYNELDDDPFGTQLTNEETASHVNDIVEAESTSDEDEVLMEANVYIAYGLHQQAESELKKALEKHPDRLEYRHKLLENYFASNNRDEFDAQAAAFMDTAGADKNSKMWREIAEWGGKISPDNKLYQQSDDGIGLGALATGAAAATAAVGAGAVALMGSDDDSESDAPTQVSLAPEADAIAGLDDDLGLDDFDFDLDELENELGNLESLDDDAVHLNDAAADLGSQSVLNDTPALDDSELASTVDDSLDFSLDDLANELEKDQGLGTDAGLGLPDAVSAEIDNLAETVDEPLDFDMLLNGSDADDHIDSALPDIATPDSS</sequence>
<feature type="compositionally biased region" description="Polar residues" evidence="1">
    <location>
        <begin position="536"/>
        <end position="545"/>
    </location>
</feature>
<reference evidence="5" key="1">
    <citation type="submission" date="2020-01" db="EMBL/GenBank/DDBJ databases">
        <authorList>
            <person name="Meier V. D."/>
            <person name="Meier V D."/>
        </authorList>
    </citation>
    <scope>NUCLEOTIDE SEQUENCE</scope>
    <source>
        <strain evidence="5">HLG_WM_MAG_08</strain>
    </source>
</reference>
<name>A0A6S6U782_9GAMM</name>
<accession>A0A6S6U782</accession>
<keyword evidence="2" id="KW-0812">Transmembrane</keyword>
<gene>
    <name evidence="5" type="ORF">HELGO_WM24886</name>
</gene>
<evidence type="ECO:0000256" key="1">
    <source>
        <dbReference type="SAM" id="MobiDB-lite"/>
    </source>
</evidence>
<dbReference type="InterPro" id="IPR011990">
    <property type="entry name" value="TPR-like_helical_dom_sf"/>
</dbReference>
<feature type="signal peptide" evidence="3">
    <location>
        <begin position="1"/>
        <end position="21"/>
    </location>
</feature>
<keyword evidence="2" id="KW-0472">Membrane</keyword>
<evidence type="ECO:0000256" key="2">
    <source>
        <dbReference type="SAM" id="Phobius"/>
    </source>
</evidence>
<organism evidence="5">
    <name type="scientific">uncultured Thiotrichaceae bacterium</name>
    <dbReference type="NCBI Taxonomy" id="298394"/>
    <lineage>
        <taxon>Bacteria</taxon>
        <taxon>Pseudomonadati</taxon>
        <taxon>Pseudomonadota</taxon>
        <taxon>Gammaproteobacteria</taxon>
        <taxon>Thiotrichales</taxon>
        <taxon>Thiotrichaceae</taxon>
        <taxon>environmental samples</taxon>
    </lineage>
</organism>
<feature type="compositionally biased region" description="Low complexity" evidence="1">
    <location>
        <begin position="163"/>
        <end position="224"/>
    </location>
</feature>
<feature type="compositionally biased region" description="Polar residues" evidence="1">
    <location>
        <begin position="437"/>
        <end position="458"/>
    </location>
</feature>
<feature type="compositionally biased region" description="Basic and acidic residues" evidence="1">
    <location>
        <begin position="509"/>
        <end position="519"/>
    </location>
</feature>
<dbReference type="InterPro" id="IPR020012">
    <property type="entry name" value="LysM_FimV"/>
</dbReference>
<evidence type="ECO:0000259" key="4">
    <source>
        <dbReference type="Pfam" id="PF25800"/>
    </source>
</evidence>
<keyword evidence="2" id="KW-1133">Transmembrane helix</keyword>
<evidence type="ECO:0000256" key="3">
    <source>
        <dbReference type="SAM" id="SignalP"/>
    </source>
</evidence>
<feature type="transmembrane region" description="Helical" evidence="2">
    <location>
        <begin position="564"/>
        <end position="582"/>
    </location>
</feature>
<dbReference type="InterPro" id="IPR018392">
    <property type="entry name" value="LysM"/>
</dbReference>
<dbReference type="EMBL" id="CACVAV010000387">
    <property type="protein sequence ID" value="CAA6824633.1"/>
    <property type="molecule type" value="Genomic_DNA"/>
</dbReference>
<proteinExistence type="predicted"/>
<feature type="domain" description="FimV N-terminal" evidence="4">
    <location>
        <begin position="23"/>
        <end position="129"/>
    </location>
</feature>
<feature type="compositionally biased region" description="Polar residues" evidence="1">
    <location>
        <begin position="466"/>
        <end position="478"/>
    </location>
</feature>